<dbReference type="InterPro" id="IPR046083">
    <property type="entry name" value="DUF6101"/>
</dbReference>
<dbReference type="EMBL" id="FQUP01000001">
    <property type="protein sequence ID" value="SHE74845.1"/>
    <property type="molecule type" value="Genomic_DNA"/>
</dbReference>
<dbReference type="Proteomes" id="UP000184485">
    <property type="component" value="Unassembled WGS sequence"/>
</dbReference>
<reference evidence="1 2" key="1">
    <citation type="submission" date="2016-11" db="EMBL/GenBank/DDBJ databases">
        <authorList>
            <person name="Jaros S."/>
            <person name="Januszkiewicz K."/>
            <person name="Wedrychowicz H."/>
        </authorList>
    </citation>
    <scope>NUCLEOTIDE SEQUENCE [LARGE SCALE GENOMIC DNA]</scope>
    <source>
        <strain evidence="1 2">DSM 19436</strain>
    </source>
</reference>
<dbReference type="STRING" id="1122133.SAMN02745157_0846"/>
<protein>
    <submittedName>
        <fullName evidence="1">Uncharacterized protein</fullName>
    </submittedName>
</protein>
<name>A0A1M4W122_9HYPH</name>
<dbReference type="AlphaFoldDB" id="A0A1M4W122"/>
<keyword evidence="2" id="KW-1185">Reference proteome</keyword>
<sequence length="190" mass="20811">MGRTAANTNATQRDLRLDPFSLPVRYSAILSHPNGVAAIVLGRDHVTVKRPLGGIDATLSCPIRAFRGVAVRMTVDAVSDRLRTEIELMHPDSAMSLPLASVEDLGDGEDVAADWQAWGKALGLPLLIIETDGTVREAMPRLGGLDIQAPRARRMVASMKRRRPRFLKRRKIGSKGETARVEVNEIIARD</sequence>
<dbReference type="OrthoDB" id="8449893at2"/>
<organism evidence="1 2">
    <name type="scientific">Kaistia soli DSM 19436</name>
    <dbReference type="NCBI Taxonomy" id="1122133"/>
    <lineage>
        <taxon>Bacteria</taxon>
        <taxon>Pseudomonadati</taxon>
        <taxon>Pseudomonadota</taxon>
        <taxon>Alphaproteobacteria</taxon>
        <taxon>Hyphomicrobiales</taxon>
        <taxon>Kaistiaceae</taxon>
        <taxon>Kaistia</taxon>
    </lineage>
</organism>
<evidence type="ECO:0000313" key="1">
    <source>
        <dbReference type="EMBL" id="SHE74845.1"/>
    </source>
</evidence>
<accession>A0A1M4W122</accession>
<gene>
    <name evidence="1" type="ORF">SAMN02745157_0846</name>
</gene>
<dbReference type="Pfam" id="PF19596">
    <property type="entry name" value="DUF6101"/>
    <property type="match status" value="1"/>
</dbReference>
<dbReference type="RefSeq" id="WP_073051504.1">
    <property type="nucleotide sequence ID" value="NZ_FQUP01000001.1"/>
</dbReference>
<evidence type="ECO:0000313" key="2">
    <source>
        <dbReference type="Proteomes" id="UP000184485"/>
    </source>
</evidence>
<proteinExistence type="predicted"/>